<dbReference type="Proteomes" id="UP000507470">
    <property type="component" value="Unassembled WGS sequence"/>
</dbReference>
<evidence type="ECO:0000259" key="2">
    <source>
        <dbReference type="SMART" id="SM00085"/>
    </source>
</evidence>
<dbReference type="AlphaFoldDB" id="A0A6J8DJE7"/>
<gene>
    <name evidence="3" type="ORF">MCOR_42121</name>
</gene>
<dbReference type="GO" id="GO:0004623">
    <property type="term" value="F:phospholipase A2 activity"/>
    <property type="evidence" value="ECO:0007669"/>
    <property type="project" value="UniProtKB-EC"/>
</dbReference>
<dbReference type="PANTHER" id="PTHR25462">
    <property type="entry name" value="BONUS, ISOFORM C-RELATED"/>
    <property type="match status" value="1"/>
</dbReference>
<keyword evidence="1" id="KW-0175">Coiled coil</keyword>
<protein>
    <submittedName>
        <fullName evidence="3">PLA2G</fullName>
        <ecNumber evidence="3">3.1.1.4</ecNumber>
    </submittedName>
</protein>
<name>A0A6J8DJE7_MYTCO</name>
<evidence type="ECO:0000313" key="3">
    <source>
        <dbReference type="EMBL" id="CAC5408753.1"/>
    </source>
</evidence>
<organism evidence="3 4">
    <name type="scientific">Mytilus coruscus</name>
    <name type="common">Sea mussel</name>
    <dbReference type="NCBI Taxonomy" id="42192"/>
    <lineage>
        <taxon>Eukaryota</taxon>
        <taxon>Metazoa</taxon>
        <taxon>Spiralia</taxon>
        <taxon>Lophotrochozoa</taxon>
        <taxon>Mollusca</taxon>
        <taxon>Bivalvia</taxon>
        <taxon>Autobranchia</taxon>
        <taxon>Pteriomorphia</taxon>
        <taxon>Mytilida</taxon>
        <taxon>Mytiloidea</taxon>
        <taxon>Mytilidae</taxon>
        <taxon>Mytilinae</taxon>
        <taxon>Mytilus</taxon>
    </lineage>
</organism>
<sequence>MYCQTHGTPLCPFCVEEHSRFKDIIPLSKKTKDITTLDSIKDAEQSLDDLNENIRKMETVVKNHLEVLQEEKGSLQVNISQVRQKINNHLDKLEESFMNEVSKIEEQSTKSMQDTQKDKQAQIIGINPKSIHDIKSKLIEKFKITTLNTTGCDIFPDKRMVFSDYRTSRRVTVNTDQNGKQPYKIYLSASDLFDVMCINNNTIAVTTGTSNKGINIVDIESKTIKHNIPTEYRCHGITHYDGSRLKHRKEKLSARNQIKHVFGSKRVRELIGYGCYCGWGGSGTPVDGVDRKVHKLGTYDNNKVLCIIFMTKEYFPFSDVVKLHDNCYGRNSNCSPKWKIYSYSFQGNRMICKDKSGSCKRNALCNDCKDYHSLSKASKNHETIGIDDFQSLSQSVHIYSNHCSTHNDKYQMYCQTHDTSLCLFCVEEHSECKDIIPLSKKTKDIKTSDIWKDTEQSLVDIDENIDNMETKVKKNIKDFGEQKGAILANISRVRQEINNHLDKLEKYARYVTNVG</sequence>
<dbReference type="InterPro" id="IPR016090">
    <property type="entry name" value="PLA2-like_dom"/>
</dbReference>
<keyword evidence="4" id="KW-1185">Reference proteome</keyword>
<dbReference type="PANTHER" id="PTHR25462:SF305">
    <property type="entry name" value="RING-TYPE DOMAIN-CONTAINING PROTEIN"/>
    <property type="match status" value="1"/>
</dbReference>
<dbReference type="InterPro" id="IPR047153">
    <property type="entry name" value="TRIM45/56/19-like"/>
</dbReference>
<proteinExistence type="predicted"/>
<accession>A0A6J8DJE7</accession>
<dbReference type="GO" id="GO:0061630">
    <property type="term" value="F:ubiquitin protein ligase activity"/>
    <property type="evidence" value="ECO:0007669"/>
    <property type="project" value="TreeGrafter"/>
</dbReference>
<dbReference type="GO" id="GO:0050482">
    <property type="term" value="P:arachidonate secretion"/>
    <property type="evidence" value="ECO:0007669"/>
    <property type="project" value="InterPro"/>
</dbReference>
<evidence type="ECO:0000313" key="4">
    <source>
        <dbReference type="Proteomes" id="UP000507470"/>
    </source>
</evidence>
<dbReference type="GO" id="GO:0005654">
    <property type="term" value="C:nucleoplasm"/>
    <property type="evidence" value="ECO:0007669"/>
    <property type="project" value="TreeGrafter"/>
</dbReference>
<keyword evidence="3" id="KW-0378">Hydrolase</keyword>
<dbReference type="Gene3D" id="3.30.160.60">
    <property type="entry name" value="Classic Zinc Finger"/>
    <property type="match status" value="1"/>
</dbReference>
<dbReference type="EMBL" id="CACVKT020007600">
    <property type="protein sequence ID" value="CAC5408753.1"/>
    <property type="molecule type" value="Genomic_DNA"/>
</dbReference>
<dbReference type="SUPFAM" id="SSF48619">
    <property type="entry name" value="Phospholipase A2, PLA2"/>
    <property type="match status" value="1"/>
</dbReference>
<dbReference type="SUPFAM" id="SSF57845">
    <property type="entry name" value="B-box zinc-binding domain"/>
    <property type="match status" value="1"/>
</dbReference>
<dbReference type="InterPro" id="IPR036444">
    <property type="entry name" value="PLipase_A2_dom_sf"/>
</dbReference>
<feature type="domain" description="Phospholipase A2-like central" evidence="2">
    <location>
        <begin position="255"/>
        <end position="390"/>
    </location>
</feature>
<feature type="coiled-coil region" evidence="1">
    <location>
        <begin position="40"/>
        <end position="85"/>
    </location>
</feature>
<dbReference type="EC" id="3.1.1.4" evidence="3"/>
<reference evidence="3 4" key="1">
    <citation type="submission" date="2020-06" db="EMBL/GenBank/DDBJ databases">
        <authorList>
            <person name="Li R."/>
            <person name="Bekaert M."/>
        </authorList>
    </citation>
    <scope>NUCLEOTIDE SEQUENCE [LARGE SCALE GENOMIC DNA]</scope>
    <source>
        <strain evidence="4">wild</strain>
    </source>
</reference>
<dbReference type="Gene3D" id="1.20.90.10">
    <property type="entry name" value="Phospholipase A2 domain"/>
    <property type="match status" value="1"/>
</dbReference>
<evidence type="ECO:0000256" key="1">
    <source>
        <dbReference type="SAM" id="Coils"/>
    </source>
</evidence>
<dbReference type="GO" id="GO:0006644">
    <property type="term" value="P:phospholipid metabolic process"/>
    <property type="evidence" value="ECO:0007669"/>
    <property type="project" value="InterPro"/>
</dbReference>
<dbReference type="SMART" id="SM00085">
    <property type="entry name" value="PA2c"/>
    <property type="match status" value="1"/>
</dbReference>